<evidence type="ECO:0000313" key="2">
    <source>
        <dbReference type="EMBL" id="KAA6379380.1"/>
    </source>
</evidence>
<feature type="region of interest" description="Disordered" evidence="1">
    <location>
        <begin position="26"/>
        <end position="48"/>
    </location>
</feature>
<gene>
    <name evidence="2" type="ORF">EZS28_025092</name>
</gene>
<evidence type="ECO:0000313" key="3">
    <source>
        <dbReference type="Proteomes" id="UP000324800"/>
    </source>
</evidence>
<name>A0A5J4VAB4_9EUKA</name>
<feature type="compositionally biased region" description="Low complexity" evidence="1">
    <location>
        <begin position="34"/>
        <end position="48"/>
    </location>
</feature>
<dbReference type="Proteomes" id="UP000324800">
    <property type="component" value="Unassembled WGS sequence"/>
</dbReference>
<dbReference type="EMBL" id="SNRW01008529">
    <property type="protein sequence ID" value="KAA6379380.1"/>
    <property type="molecule type" value="Genomic_DNA"/>
</dbReference>
<evidence type="ECO:0000256" key="1">
    <source>
        <dbReference type="SAM" id="MobiDB-lite"/>
    </source>
</evidence>
<organism evidence="2 3">
    <name type="scientific">Streblomastix strix</name>
    <dbReference type="NCBI Taxonomy" id="222440"/>
    <lineage>
        <taxon>Eukaryota</taxon>
        <taxon>Metamonada</taxon>
        <taxon>Preaxostyla</taxon>
        <taxon>Oxymonadida</taxon>
        <taxon>Streblomastigidae</taxon>
        <taxon>Streblomastix</taxon>
    </lineage>
</organism>
<reference evidence="2 3" key="1">
    <citation type="submission" date="2019-03" db="EMBL/GenBank/DDBJ databases">
        <title>Single cell metagenomics reveals metabolic interactions within the superorganism composed of flagellate Streblomastix strix and complex community of Bacteroidetes bacteria on its surface.</title>
        <authorList>
            <person name="Treitli S.C."/>
            <person name="Kolisko M."/>
            <person name="Husnik F."/>
            <person name="Keeling P."/>
            <person name="Hampl V."/>
        </authorList>
    </citation>
    <scope>NUCLEOTIDE SEQUENCE [LARGE SCALE GENOMIC DNA]</scope>
    <source>
        <strain evidence="2">ST1C</strain>
    </source>
</reference>
<sequence length="173" mass="19485">MIFPRQPGWAQDQSYTKLRSRLQTSRRHRIPFLTQTKPQSQTTPQSNQNQSLILNVDLVKIIINQTIVPKGMQAQQIAGETLQARYALKKTFSIFENVKKVFSSIDSIVSGKMGVAGTKPLNIQTAPCTQFQRNLIRELKVKMKRGNAPVKGKATGTNSFVAAHQNQSEDYLR</sequence>
<protein>
    <submittedName>
        <fullName evidence="2">Uncharacterized protein</fullName>
    </submittedName>
</protein>
<comment type="caution">
    <text evidence="2">The sequence shown here is derived from an EMBL/GenBank/DDBJ whole genome shotgun (WGS) entry which is preliminary data.</text>
</comment>
<proteinExistence type="predicted"/>
<accession>A0A5J4VAB4</accession>
<dbReference type="AlphaFoldDB" id="A0A5J4VAB4"/>